<organism evidence="1 2">
    <name type="scientific">Candidatus Enterococcus avicola</name>
    <dbReference type="NCBI Taxonomy" id="2838561"/>
    <lineage>
        <taxon>Bacteria</taxon>
        <taxon>Bacillati</taxon>
        <taxon>Bacillota</taxon>
        <taxon>Bacilli</taxon>
        <taxon>Lactobacillales</taxon>
        <taxon>Enterococcaceae</taxon>
        <taxon>Enterococcus</taxon>
    </lineage>
</organism>
<dbReference type="AlphaFoldDB" id="A0A9D2F667"/>
<protein>
    <submittedName>
        <fullName evidence="1">Uncharacterized protein</fullName>
    </submittedName>
</protein>
<gene>
    <name evidence="1" type="ORF">IAA20_02380</name>
</gene>
<sequence>MMRAKDIKPFRKSLVSGLLAFPRALQNIALLIKKPNHLPDDKYLDSILKGSDTQRIESDFVEVGNDMYKALRKYDNKYARR</sequence>
<dbReference type="EMBL" id="DXBN01000057">
    <property type="protein sequence ID" value="HIZ52773.1"/>
    <property type="molecule type" value="Genomic_DNA"/>
</dbReference>
<evidence type="ECO:0000313" key="1">
    <source>
        <dbReference type="EMBL" id="HIZ52773.1"/>
    </source>
</evidence>
<evidence type="ECO:0000313" key="2">
    <source>
        <dbReference type="Proteomes" id="UP000824063"/>
    </source>
</evidence>
<reference evidence="1" key="2">
    <citation type="submission" date="2021-04" db="EMBL/GenBank/DDBJ databases">
        <authorList>
            <person name="Gilroy R."/>
        </authorList>
    </citation>
    <scope>NUCLEOTIDE SEQUENCE</scope>
    <source>
        <strain evidence="1">CHK172-16539</strain>
    </source>
</reference>
<accession>A0A9D2F667</accession>
<comment type="caution">
    <text evidence="1">The sequence shown here is derived from an EMBL/GenBank/DDBJ whole genome shotgun (WGS) entry which is preliminary data.</text>
</comment>
<dbReference type="Proteomes" id="UP000824063">
    <property type="component" value="Unassembled WGS sequence"/>
</dbReference>
<name>A0A9D2F667_9ENTE</name>
<proteinExistence type="predicted"/>
<reference evidence="1" key="1">
    <citation type="journal article" date="2021" name="PeerJ">
        <title>Extensive microbial diversity within the chicken gut microbiome revealed by metagenomics and culture.</title>
        <authorList>
            <person name="Gilroy R."/>
            <person name="Ravi A."/>
            <person name="Getino M."/>
            <person name="Pursley I."/>
            <person name="Horton D.L."/>
            <person name="Alikhan N.F."/>
            <person name="Baker D."/>
            <person name="Gharbi K."/>
            <person name="Hall N."/>
            <person name="Watson M."/>
            <person name="Adriaenssens E.M."/>
            <person name="Foster-Nyarko E."/>
            <person name="Jarju S."/>
            <person name="Secka A."/>
            <person name="Antonio M."/>
            <person name="Oren A."/>
            <person name="Chaudhuri R.R."/>
            <person name="La Ragione R."/>
            <person name="Hildebrand F."/>
            <person name="Pallen M.J."/>
        </authorList>
    </citation>
    <scope>NUCLEOTIDE SEQUENCE</scope>
    <source>
        <strain evidence="1">CHK172-16539</strain>
    </source>
</reference>